<evidence type="ECO:0000313" key="3">
    <source>
        <dbReference type="Proteomes" id="UP000032180"/>
    </source>
</evidence>
<keyword evidence="3" id="KW-1185">Reference proteome</keyword>
<dbReference type="Proteomes" id="UP000032180">
    <property type="component" value="Chromosome 12"/>
</dbReference>
<keyword evidence="1" id="KW-1133">Transmembrane helix</keyword>
<dbReference type="AlphaFoldDB" id="A0A0D9Y0Z8"/>
<evidence type="ECO:0000256" key="1">
    <source>
        <dbReference type="SAM" id="Phobius"/>
    </source>
</evidence>
<reference evidence="3" key="2">
    <citation type="submission" date="2013-12" db="EMBL/GenBank/DDBJ databases">
        <authorList>
            <person name="Yu Y."/>
            <person name="Lee S."/>
            <person name="de Baynast K."/>
            <person name="Wissotski M."/>
            <person name="Liu L."/>
            <person name="Talag J."/>
            <person name="Goicoechea J."/>
            <person name="Angelova A."/>
            <person name="Jetty R."/>
            <person name="Kudrna D."/>
            <person name="Golser W."/>
            <person name="Rivera L."/>
            <person name="Zhang J."/>
            <person name="Wing R."/>
        </authorList>
    </citation>
    <scope>NUCLEOTIDE SEQUENCE</scope>
</reference>
<accession>A0A0D9Y0Z8</accession>
<dbReference type="Gramene" id="LPERR12G14520.1">
    <property type="protein sequence ID" value="LPERR12G14520.1"/>
    <property type="gene ID" value="LPERR12G14520"/>
</dbReference>
<name>A0A0D9Y0Z8_9ORYZ</name>
<sequence length="113" mass="13015">MAYNYVFDYIPWQVLKGLQAIKCCQQTAPRRNFLTAMPKPSEASFYKARPGNPFDASRLGHRTLHEKMEKGIRSVGRACCTTIIVVFTSIVVYREYQSYKISKRKNALCGRML</sequence>
<keyword evidence="1" id="KW-0472">Membrane</keyword>
<dbReference type="EnsemblPlants" id="LPERR12G14520.1">
    <property type="protein sequence ID" value="LPERR12G14520.1"/>
    <property type="gene ID" value="LPERR12G14520"/>
</dbReference>
<proteinExistence type="predicted"/>
<reference evidence="2" key="3">
    <citation type="submission" date="2015-04" db="UniProtKB">
        <authorList>
            <consortium name="EnsemblPlants"/>
        </authorList>
    </citation>
    <scope>IDENTIFICATION</scope>
</reference>
<feature type="transmembrane region" description="Helical" evidence="1">
    <location>
        <begin position="75"/>
        <end position="96"/>
    </location>
</feature>
<evidence type="ECO:0000313" key="2">
    <source>
        <dbReference type="EnsemblPlants" id="LPERR12G14520.1"/>
    </source>
</evidence>
<protein>
    <submittedName>
        <fullName evidence="2">Uncharacterized protein</fullName>
    </submittedName>
</protein>
<dbReference type="HOGENOM" id="CLU_2137077_0_0_1"/>
<organism evidence="2 3">
    <name type="scientific">Leersia perrieri</name>
    <dbReference type="NCBI Taxonomy" id="77586"/>
    <lineage>
        <taxon>Eukaryota</taxon>
        <taxon>Viridiplantae</taxon>
        <taxon>Streptophyta</taxon>
        <taxon>Embryophyta</taxon>
        <taxon>Tracheophyta</taxon>
        <taxon>Spermatophyta</taxon>
        <taxon>Magnoliopsida</taxon>
        <taxon>Liliopsida</taxon>
        <taxon>Poales</taxon>
        <taxon>Poaceae</taxon>
        <taxon>BOP clade</taxon>
        <taxon>Oryzoideae</taxon>
        <taxon>Oryzeae</taxon>
        <taxon>Oryzinae</taxon>
        <taxon>Leersia</taxon>
    </lineage>
</organism>
<reference evidence="2 3" key="1">
    <citation type="submission" date="2012-08" db="EMBL/GenBank/DDBJ databases">
        <title>Oryza genome evolution.</title>
        <authorList>
            <person name="Wing R.A."/>
        </authorList>
    </citation>
    <scope>NUCLEOTIDE SEQUENCE</scope>
</reference>
<keyword evidence="1" id="KW-0812">Transmembrane</keyword>